<comment type="caution">
    <text evidence="2">The sequence shown here is derived from an EMBL/GenBank/DDBJ whole genome shotgun (WGS) entry which is preliminary data.</text>
</comment>
<dbReference type="AlphaFoldDB" id="A0A4C1WB02"/>
<accession>A0A4C1WB02</accession>
<protein>
    <submittedName>
        <fullName evidence="2">Uncharacterized protein</fullName>
    </submittedName>
</protein>
<dbReference type="EMBL" id="BGZK01000526">
    <property type="protein sequence ID" value="GBP48556.1"/>
    <property type="molecule type" value="Genomic_DNA"/>
</dbReference>
<feature type="region of interest" description="Disordered" evidence="1">
    <location>
        <begin position="63"/>
        <end position="83"/>
    </location>
</feature>
<reference evidence="2 3" key="1">
    <citation type="journal article" date="2019" name="Commun. Biol.">
        <title>The bagworm genome reveals a unique fibroin gene that provides high tensile strength.</title>
        <authorList>
            <person name="Kono N."/>
            <person name="Nakamura H."/>
            <person name="Ohtoshi R."/>
            <person name="Tomita M."/>
            <person name="Numata K."/>
            <person name="Arakawa K."/>
        </authorList>
    </citation>
    <scope>NUCLEOTIDE SEQUENCE [LARGE SCALE GENOMIC DNA]</scope>
</reference>
<organism evidence="2 3">
    <name type="scientific">Eumeta variegata</name>
    <name type="common">Bagworm moth</name>
    <name type="synonym">Eumeta japonica</name>
    <dbReference type="NCBI Taxonomy" id="151549"/>
    <lineage>
        <taxon>Eukaryota</taxon>
        <taxon>Metazoa</taxon>
        <taxon>Ecdysozoa</taxon>
        <taxon>Arthropoda</taxon>
        <taxon>Hexapoda</taxon>
        <taxon>Insecta</taxon>
        <taxon>Pterygota</taxon>
        <taxon>Neoptera</taxon>
        <taxon>Endopterygota</taxon>
        <taxon>Lepidoptera</taxon>
        <taxon>Glossata</taxon>
        <taxon>Ditrysia</taxon>
        <taxon>Tineoidea</taxon>
        <taxon>Psychidae</taxon>
        <taxon>Oiketicinae</taxon>
        <taxon>Eumeta</taxon>
    </lineage>
</organism>
<gene>
    <name evidence="2" type="ORF">EVAR_38531_1</name>
</gene>
<proteinExistence type="predicted"/>
<evidence type="ECO:0000313" key="3">
    <source>
        <dbReference type="Proteomes" id="UP000299102"/>
    </source>
</evidence>
<name>A0A4C1WB02_EUMVA</name>
<evidence type="ECO:0000313" key="2">
    <source>
        <dbReference type="EMBL" id="GBP48556.1"/>
    </source>
</evidence>
<sequence>MLRDVNDRVYVSGPEERNRGVALAQTYGYTASAPRALVSRDIKILYRSEIFHGYCGLNPLGRSPGAARGTDKSLGSACASVTR</sequence>
<keyword evidence="3" id="KW-1185">Reference proteome</keyword>
<evidence type="ECO:0000256" key="1">
    <source>
        <dbReference type="SAM" id="MobiDB-lite"/>
    </source>
</evidence>
<dbReference type="Proteomes" id="UP000299102">
    <property type="component" value="Unassembled WGS sequence"/>
</dbReference>